<evidence type="ECO:0000313" key="3">
    <source>
        <dbReference type="Proteomes" id="UP001597090"/>
    </source>
</evidence>
<dbReference type="Proteomes" id="UP001597090">
    <property type="component" value="Unassembled WGS sequence"/>
</dbReference>
<keyword evidence="1" id="KW-0732">Signal</keyword>
<feature type="signal peptide" evidence="1">
    <location>
        <begin position="1"/>
        <end position="26"/>
    </location>
</feature>
<reference evidence="3" key="1">
    <citation type="journal article" date="2019" name="Int. J. Syst. Evol. Microbiol.">
        <title>The Global Catalogue of Microorganisms (GCM) 10K type strain sequencing project: providing services to taxonomists for standard genome sequencing and annotation.</title>
        <authorList>
            <consortium name="The Broad Institute Genomics Platform"/>
            <consortium name="The Broad Institute Genome Sequencing Center for Infectious Disease"/>
            <person name="Wu L."/>
            <person name="Ma J."/>
        </authorList>
    </citation>
    <scope>NUCLEOTIDE SEQUENCE [LARGE SCALE GENOMIC DNA]</scope>
    <source>
        <strain evidence="3">CCUG 55491</strain>
    </source>
</reference>
<evidence type="ECO:0000256" key="1">
    <source>
        <dbReference type="SAM" id="SignalP"/>
    </source>
</evidence>
<dbReference type="EMBL" id="JBHTIH010000003">
    <property type="protein sequence ID" value="MFD0739252.1"/>
    <property type="molecule type" value="Genomic_DNA"/>
</dbReference>
<organism evidence="2 3">
    <name type="scientific">Lysobacter koreensis</name>
    <dbReference type="NCBI Taxonomy" id="266122"/>
    <lineage>
        <taxon>Bacteria</taxon>
        <taxon>Pseudomonadati</taxon>
        <taxon>Pseudomonadota</taxon>
        <taxon>Gammaproteobacteria</taxon>
        <taxon>Lysobacterales</taxon>
        <taxon>Lysobacteraceae</taxon>
        <taxon>Lysobacter</taxon>
    </lineage>
</organism>
<name>A0ABW2YM25_9GAMM</name>
<gene>
    <name evidence="2" type="ORF">ACFQZQ_08175</name>
</gene>
<evidence type="ECO:0008006" key="4">
    <source>
        <dbReference type="Google" id="ProtNLM"/>
    </source>
</evidence>
<comment type="caution">
    <text evidence="2">The sequence shown here is derived from an EMBL/GenBank/DDBJ whole genome shotgun (WGS) entry which is preliminary data.</text>
</comment>
<protein>
    <recommendedName>
        <fullName evidence="4">DUF4124 domain-containing protein</fullName>
    </recommendedName>
</protein>
<evidence type="ECO:0000313" key="2">
    <source>
        <dbReference type="EMBL" id="MFD0739252.1"/>
    </source>
</evidence>
<dbReference type="RefSeq" id="WP_386812255.1">
    <property type="nucleotide sequence ID" value="NZ_JBHTIH010000003.1"/>
</dbReference>
<proteinExistence type="predicted"/>
<accession>A0ABW2YM25</accession>
<sequence length="211" mass="22036">MKTLPIAAFVATLIAALLPLSQPVRAGSGIQRCEGADGTAVYTDRACSSLGAKATPISGELLTRIARDEAANPSDNAGEMLAGPATTTLTAAARRSPSAGCARTPTQLSMDLQGSLALHDVNRLAESYHWVGQSHRQAQQLMQQLDRLASKQLLDAHFFDAQIGPGGMQLANAGRGNGNAGVMQLTLGGDGSPQVVDFDVLRYAGCYFIVL</sequence>
<feature type="chain" id="PRO_5046322065" description="DUF4124 domain-containing protein" evidence="1">
    <location>
        <begin position="27"/>
        <end position="211"/>
    </location>
</feature>
<keyword evidence="3" id="KW-1185">Reference proteome</keyword>